<feature type="compositionally biased region" description="Basic and acidic residues" evidence="1">
    <location>
        <begin position="1"/>
        <end position="25"/>
    </location>
</feature>
<name>A0A086TD95_HAPC1</name>
<evidence type="ECO:0000256" key="1">
    <source>
        <dbReference type="SAM" id="MobiDB-lite"/>
    </source>
</evidence>
<organism evidence="2 3">
    <name type="scientific">Hapsidospora chrysogenum (strain ATCC 11550 / CBS 779.69 / DSM 880 / IAM 14645 / JCM 23072 / IMI 49137)</name>
    <name type="common">Acremonium chrysogenum</name>
    <dbReference type="NCBI Taxonomy" id="857340"/>
    <lineage>
        <taxon>Eukaryota</taxon>
        <taxon>Fungi</taxon>
        <taxon>Dikarya</taxon>
        <taxon>Ascomycota</taxon>
        <taxon>Pezizomycotina</taxon>
        <taxon>Sordariomycetes</taxon>
        <taxon>Hypocreomycetidae</taxon>
        <taxon>Hypocreales</taxon>
        <taxon>Bionectriaceae</taxon>
        <taxon>Hapsidospora</taxon>
    </lineage>
</organism>
<dbReference type="AlphaFoldDB" id="A0A086TD95"/>
<comment type="caution">
    <text evidence="2">The sequence shown here is derived from an EMBL/GenBank/DDBJ whole genome shotgun (WGS) entry which is preliminary data.</text>
</comment>
<accession>A0A086TD95</accession>
<sequence>MSEQQHKDLYGDEVATEVHDIMHQAEEEEERVSHLLFDFSHQSPTDAQAKQLHPERHQDENMQQSSQNKNQQSQSKSSGGLGSSGGKHESTMDKVKETLHMK</sequence>
<dbReference type="EMBL" id="JPKY01000010">
    <property type="protein sequence ID" value="KFH47327.1"/>
    <property type="molecule type" value="Genomic_DNA"/>
</dbReference>
<evidence type="ECO:0000313" key="3">
    <source>
        <dbReference type="Proteomes" id="UP000029964"/>
    </source>
</evidence>
<feature type="compositionally biased region" description="Low complexity" evidence="1">
    <location>
        <begin position="63"/>
        <end position="78"/>
    </location>
</feature>
<feature type="region of interest" description="Disordered" evidence="1">
    <location>
        <begin position="1"/>
        <end position="102"/>
    </location>
</feature>
<dbReference type="HOGENOM" id="CLU_2276615_0_0_1"/>
<evidence type="ECO:0000313" key="2">
    <source>
        <dbReference type="EMBL" id="KFH47327.1"/>
    </source>
</evidence>
<proteinExistence type="predicted"/>
<gene>
    <name evidence="2" type="ORF">ACRE_017930</name>
</gene>
<reference evidence="3" key="1">
    <citation type="journal article" date="2014" name="Genome Announc.">
        <title>Genome sequence and annotation of Acremonium chrysogenum, producer of the beta-lactam antibiotic cephalosporin C.</title>
        <authorList>
            <person name="Terfehr D."/>
            <person name="Dahlmann T.A."/>
            <person name="Specht T."/>
            <person name="Zadra I."/>
            <person name="Kuernsteiner H."/>
            <person name="Kueck U."/>
        </authorList>
    </citation>
    <scope>NUCLEOTIDE SEQUENCE [LARGE SCALE GENOMIC DNA]</scope>
    <source>
        <strain evidence="3">ATCC 11550 / CBS 779.69 / DSM 880 / IAM 14645 / JCM 23072 / IMI 49137</strain>
    </source>
</reference>
<dbReference type="OrthoDB" id="5211489at2759"/>
<keyword evidence="3" id="KW-1185">Reference proteome</keyword>
<protein>
    <submittedName>
        <fullName evidence="2">Uncharacterized protein</fullName>
    </submittedName>
</protein>
<dbReference type="Proteomes" id="UP000029964">
    <property type="component" value="Unassembled WGS sequence"/>
</dbReference>
<feature type="compositionally biased region" description="Basic and acidic residues" evidence="1">
    <location>
        <begin position="86"/>
        <end position="102"/>
    </location>
</feature>